<dbReference type="InterPro" id="IPR024743">
    <property type="entry name" value="Dynein_HC_stalk"/>
</dbReference>
<dbReference type="Gene3D" id="3.20.20.70">
    <property type="entry name" value="Aldolase class I"/>
    <property type="match status" value="1"/>
</dbReference>
<keyword evidence="11" id="KW-0243">Dynein</keyword>
<feature type="coiled-coil region" evidence="17">
    <location>
        <begin position="1019"/>
        <end position="1075"/>
    </location>
</feature>
<dbReference type="CDD" id="cd00009">
    <property type="entry name" value="AAA"/>
    <property type="match status" value="1"/>
</dbReference>
<keyword evidence="21" id="KW-1185">Reference proteome</keyword>
<feature type="coiled-coil region" evidence="17">
    <location>
        <begin position="3448"/>
        <end position="3503"/>
    </location>
</feature>
<dbReference type="InterPro" id="IPR013602">
    <property type="entry name" value="Dynein_heavy_linker"/>
</dbReference>
<dbReference type="Pfam" id="PF12781">
    <property type="entry name" value="AAA_9"/>
    <property type="match status" value="1"/>
</dbReference>
<proteinExistence type="inferred from homology"/>
<dbReference type="InterPro" id="IPR057326">
    <property type="entry name" value="KR_dom"/>
</dbReference>
<dbReference type="Gene3D" id="1.20.140.100">
    <property type="entry name" value="Dynein heavy chain, N-terminal domain 2"/>
    <property type="match status" value="1"/>
</dbReference>
<dbReference type="CDD" id="cd14792">
    <property type="entry name" value="GH27"/>
    <property type="match status" value="1"/>
</dbReference>
<evidence type="ECO:0000256" key="8">
    <source>
        <dbReference type="ARBA" id="ARBA00022741"/>
    </source>
</evidence>
<dbReference type="GO" id="GO:0051235">
    <property type="term" value="P:maintenance of location"/>
    <property type="evidence" value="ECO:0007669"/>
    <property type="project" value="UniProtKB-ARBA"/>
</dbReference>
<protein>
    <recommendedName>
        <fullName evidence="16">Alpha-galactosidase</fullName>
        <ecNumber evidence="16">3.2.1.-</ecNumber>
    </recommendedName>
</protein>
<dbReference type="InterPro" id="IPR041228">
    <property type="entry name" value="Dynein_C"/>
</dbReference>
<dbReference type="InterPro" id="IPR026983">
    <property type="entry name" value="DHC"/>
</dbReference>
<dbReference type="PROSITE" id="PS00512">
    <property type="entry name" value="ALPHA_GALACTOSIDASE"/>
    <property type="match status" value="1"/>
</dbReference>
<dbReference type="FunFam" id="1.20.1270.280:FF:000004">
    <property type="entry name" value="Cytoplasmic dynein heavy chain 2"/>
    <property type="match status" value="1"/>
</dbReference>
<dbReference type="GO" id="GO:0004553">
    <property type="term" value="F:hydrolase activity, hydrolyzing O-glycosyl compounds"/>
    <property type="evidence" value="ECO:0007669"/>
    <property type="project" value="InterPro"/>
</dbReference>
<accession>A0A0V0SMP0</accession>
<dbReference type="Gene3D" id="3.10.490.20">
    <property type="match status" value="1"/>
</dbReference>
<dbReference type="Pfam" id="PF18199">
    <property type="entry name" value="Dynein_C"/>
    <property type="match status" value="1"/>
</dbReference>
<keyword evidence="13" id="KW-0505">Motor protein</keyword>
<keyword evidence="7" id="KW-0677">Repeat</keyword>
<dbReference type="GO" id="GO:0005524">
    <property type="term" value="F:ATP binding"/>
    <property type="evidence" value="ECO:0007669"/>
    <property type="project" value="UniProtKB-KW"/>
</dbReference>
<sequence>MVDNINEAIVDVSSPAVEIAQVELAEARVFSSFVRRIILLLLEDASGEPCGDAYASALDECLNRTDTVEVFRRFIADAQAPALLIERSCERDSEETADATEITEVVNYTVSTEVHFSSPKTNGLILIKRGAVLEADKPLIQQLLLFILADASPYETLHSYFSTTICPYFKSFVKESGGGDNYRDTDKAALSVEKKLIELEMGLLHLQQNIDIPDITLLIHPVVQSVIKQAAEENRRAKVSDFGKLVDDSTFLNQLQNGVTRWVREMQKVIKLDRDPSSGSALQEITFWRNLERAVFNLLEKRESPEVILTLEVLKHGKRFHATVSFDTDTGLKQALDTVTNYNVLMKDFPINDLLSAVEMDRIRAAVASIFIHLRKIRTSRYPIQRCLRLIEAISRDLQIQMLKVLGMRRILQISFDEFDKVMTQAFEVFTCWDDEYEKLQALLRDLLKKKREEQLKLIWRIVPAHKKLQFRLEEIRRFRRHHEQLRAVIVRVFRLTSTLHGNENEHTFDESPRMYDAADTSVVEEVNVAYDFVKDIDCLDLSKEGSDSWSRIATRLRDQLGSAKNANEMFRIFSQFNALFVRPHIRGAIREYQTQLIERVKDDIEALHERFKKQYSHSKACSTSSIYDIPPVSGFVIWAKQIERQLALYLRRVEDVLGKGWEKHIEGQALKTDGDIFRAKLNTQPVFDEWVTKVQTRNLGLSGRVFVVESVRRRNDSKASLRLRVNFLPDFITLAKEVRNFKNLSFRVPLAIVNKAHQVNQLYPFAMSMIESVRTYELMTERLNEKENVAILLAGLVKEIHAQITEGAGLVWESYKLDSYVQKFSEMIAHFQERVEELLHLEEQIKIQLNLLDTCQYAAPAFQQILSNIQKSVDALSLYQYSNVDIWIKRLDEEIEQKLAIRLEEGIKSWIRALKGEIDEESSSSEDLSAQSKFKVGGDPVIHSFVHEIRITQQVMYLSPCIEEIQVNLLQQLFSWEAIVTSQARISSSCYHVEIERSSALTKYRSLLAKLPHGIKYIEKAYAAIENLKLEVKNYVNEWLRYQALWDLQADTLYDRLNTDLSKWMKTLQELKEARSTFDTSETRKQFGVIVVDFARVQSKVSLKYDSWHKEILQRFGTILGNEMQSLYTVVNKARTHLEQQSVDISSTSEAVSFITYVQNLKRNVLDWNDKVECFREGQRILERQRFQFPSNWLYSENFDGEWSAFSDILSRKSTAIQSQVNTLQAKIRQEATAVETRSADVVTDWNSNKPIKGDQLPDVALQTLVVYEGKLSRLKEERDNISRAREALELQETSHTSVHGERLKAAIEELNDLKQVWQALNPLYNELAEIKERLWLSVQPRKLRQNVDSLLNQMKEMPANYRNYDAYDHLKRVLQGYAKINFLIVELKSDALKSRHWKQLMSLLHVHWNLNELTIGQIWACDLQRYESSIKEIILVAQGELALEEFLKQLREFWQTYELELINYQNKTKLIRGWDDLFNKLKEHINSLNAMKLSPYYKEFEEDCLVWEEKLNRITALFDVWIDVQRRWVYLEGIFSGSADIKTLLPTETSKFQSISSEFLGIMKKVSMSARVTEILNVPGIQRLLERLADMLNKIQKALGEYLERERSEFPRFYFVGDEDLLEIIGNSKNIPRLQKHFKKMFAGVACILFNEDYTVIHGVASREGEEVNFLRSISIKETPRVNEWLGLVEKEIQNTLAQLLVTCLQEFQKFKVHPIDADSYYNWLDKFPLQVITLTAQIAWSEDVELVLGKNANLEPILKFVENTLNLLADSVLHEHPPLRRKKIEHLITEYVHKRGIMRYLKDCDVNSNQSFYWLKQMRFYLNADEVDPQKKLTIRMANAQFHYGFEYLGIQEKLVQTPLTDRCFLTMTQALESRLGGSPFGPAGTGKTESVKALGNQLGRFVLVFNCDENFDFQAVGRIFIGLCQVGAWGCFDEFNRLEERMLSAVSQQIQAIQETLRLTQTKNDASVELLGKRVWVSSQMAIFITMNPGYAGRSNLPDNLKQLFRSLAMTQPDKGLIAEVMLFSQGFRLAEKLASKIVPFFTLCSEQLSNQTHYDFGLRALKYVLVKAGNVKRDHIQQLKEQFQQVDRSFSEGAIGEQLPEQEILIQSVCETLVPKLVAEDIPLMFSLLSDVFPGIPHTKAEMKRLREEIRKVCRERYLCYSEVEGELGYTWAEKVIQLYQIVQLNHGLMMVGSSGSGKTKAWQVLLAALGRVDGVDGAVHVIDPKAITKDALYGTLDPNTREWTDVFLIVFPNLWRRIIDNVRGESTKRQWIIFDGDVDPEWVENLNSVLDDNKLLTLPNGERLALPQNVRIMFEVENLKYATLATVSRCGMVWFSADCVTEEMCFENYLQKLRNVSLDAHEDSGVPVSSLPVTQAQTNLTDQISPSLQVQRDIANILAPYLSCGGLVARCLEFAENQVEHIMEFSSCRALSSFFSMISQCIMKILLYNQQHSDFPMAFDQMERYITRSLLLSIVWSFVGDARAKYRDDMCEMIRSLTAIALPAQENVSLIEFEVSIDGEWSSLHNRVPQVEVESHKVGAPDVVIPTIDTVLHEQLLYTWLADHKPLVLCGPPGSGKTMTLFSSLRSLPDMEVVGLNFSSATSPELLLKTFDHYCEYKRTPNGIVLSPVQLGKWIVLFCDEINLPNYDKYGTQRVISFLRQVVEHGGFYRSSDQAWVTVERIQFVGACNPPTDPGRKPLSQRFLRHIPVVYVDYPGELSLKQIYGTFNRAMLRMIPSLRSFAEPLTAAMVEFYLLSQDKFTPELQPHYVYSPRELTRWVRGICEAIRPLETLNVENLVKLWAHEALRLFQDRLAEEDERRWTDEQIDLIAAKHFPNVDVSVVLRRPLLYSCWLTKDYLPVEREELRNFLQARLRVFYEEELDVRLVFFDEVLDHVLRIDRIFRQPQGHLLLIGVSGSGRATLSRFVAWMNGLSVFQVKIHNKYSAENFDDDLRLVLRRVGCKGEKLCFIMDESNLLDSSFLERINTLLANGEVPGLFEGDEYTTLMSQIKEASQHEGLILDSSEELYRWFTQQVMRNLHVVFTMNPSSEGLKDRVSTSPALFNRCVVNWFGDWSKSALFQVGRELTSNLDMDNTAYKPPDYFPYACDLVSRPPTYREAVVNAYVYVHETLHQVVLQLTKRDHRTVFITPRHFLDFINHYVKLFHEKRKDLVDQQRHLNIGLSKIVETEQQVTELQKSLSLKSKELEEKNALANEKLKQMLSNRQEAENQKHMSEQIQSNLQQQLAEVAAKKSDVMKQLAQVEPAVIDAQNAVKSIKKQHLVEVRSMANPPGLVKLALESICLLLGENCTDWKLMRAVIVKDDFISRIVNFDTDSVTNIRRQHLGEIRYLSSPPATVKLALEAVIFLFTGSSTLDWKSIRGYLLRDDFVSQILNFDTERITEDIRQKMKTKYLDNPEYNYEKVNRASQACGPMVKWATAQINYAEMLHKVEPLRNELKKLENDAEVNKRKVEDVNAVINQLEKSIASYKDEYALLISEGQSIKADLISVQTKVERSIQLLQNLGSERQRWEQSSDTFKTQMETIVGDVLLSAAFISYAGYFDQQIRLSLFMNWSRHLDEAGIQFRPDISLVEYLANPDERLRWQQHALPVDELCVENAIMLKRFTRYPLIIDPSGQAIEFLMQEYGERKIIRTSFMDDAFRKNLESALRFGNSLLVQDVECYDPILNPVLNYEVKRAGGRVLITVGDQDIDLSPSFQIFLSTRDPTIQLTPDICSRVTVINFTVTRSSLQSQCLNHILKAERPDIDSKRSDLMKLQGEFALRLRHLETSLLQALNDVKGRILDDDSIISTLETLKKEAAEVSRKASETETVMMEIEKTSQLYTPFSSYCASLYFTLDHLNQMHFLYQYSLQFFMDIFMHVLNKKSILDGISDYSQRLNVITKNIFKTVYRRVSLGLLHHDRLGFALLLSRIYLKGMSESDCSFDDEFSHLLMRSDSLKTADTTPFSTSGQLKLSKEQKEKLAQLVTLPAFASLAERLAQTEGVLEWIESSNPEINCPIWWDESKTRTPVSQALYRLLLIQAVRPDRLLSAAHMFIDVAFGENFMSIGENILNLKTIVETEISCNMPLLLCSVPGYDASGRVDDLSSELDRGLTSIAMGSAEGFDAAEKAVNSSAKTGRWVLLKNVHLATGWLIHLEKKLHSLVPHPNFRLFLTMEIHPKLPVNLLRAGRIIVYEPPPGIKANLLRTFGTIPPGKMTKPPAERPRLFFLLAWLHALVQERLQYVPLGWTKKYEFSEADLRAAWECVDTWVDAAAHGRANLPAEKVPWNAIRTLLSQCIYGGHLDNEFDQILLDCFIEKLFSEKSFQPDFALVNNVDSLGNKLTVPDGVRREQYVNWVESIQALQSPAWLGLPSNAEKVLLTIRGQTMVKKLLKMNDEDEELAYTPIGEQFEGDNHKPHWLKQIREAADHWLNSLPTSLAPLKRSVSNIKDPLYRFFEREVSIASRLLNNVRHDLADLIGIVDGNKKPTNHHRDLFAHLNKGLVPETWIKYTIPSATTITQWVHDFAERLAQFQLIVDAVSSGRIKNLKNRLWIGGLLSPEAYLTATRQHVAQLNEWSLEELKLDVQVANTFDNLEMDDCSFGVTGLKIMGVSCSEQGRLKISPKIWTDLLAVQLKWVHGIAEKQKLNNTVRLPVYLYTDRQRVLFSLDFQMDPAILSVNEFYERGVAINGVVQKSSKFNAVQCMMDVNLVALITGGASGLGKGCAEQLLKMGSKIVLMDLPTSSGAEVAESLHKTDVVFSPGDVASESDVSKTLEFCRQKFGKLDAVVNCAAIGIAFTVYNNTKKQPHPLEPFENVFRVNVLGTFNVIRQSIGMMLEKELAEDEERGVIIITSSTAAFDGQQGQAVYAACCGALNSMTLPLARDCSRHRIRVVTIAPGLFNTPLTSFLPEKVRQFFGRLTPYPHRFGEPVEFGHLVKSVIENPMINGEVIRIDGDLSGFFYTSWPVNLRALDNGVALTPPMGWLSWAAFGCQTDCSRYPLSCINEALYMDMADRLVEDGYLEAGYNLVNIDDCWSEMKRDSNDQLVADRTRFPSGIKRLARYVRTQVDSNMHDRNLKLGIYGDFGTETCARYPGSLYFLKLDAQTFASWDVDMLKLDGCNVDVSLMPAVALVEISVVTGYSEMSRYLNETGRRIIYSCSWPAYEVSLRIKPDYLSVAQSCNMWRNYNDISLSWHSILKIIDFYDKNEDDLAAASGPGRWNDPDMLIIGYPGLSVDQARAQMAVWCIWSAPLLMSNDLRFISPYYREILLNKKAIAVDQDPLGIMGRLIYKSGYVSVYKKPITPVSKTNQHSYAFVFLNRHPTDRAVVTVEKLELIGLQNPFGYQVEDVFDNFSYGHLMPSAGFQCDVRPTSAECIVNGIFI</sequence>
<dbReference type="Proteomes" id="UP000054630">
    <property type="component" value="Unassembled WGS sequence"/>
</dbReference>
<dbReference type="FunFam" id="1.10.472.130:FF:000002">
    <property type="entry name" value="Cytoplasmic dynein heavy chain 1"/>
    <property type="match status" value="1"/>
</dbReference>
<feature type="domain" description="Ketoreductase" evidence="19">
    <location>
        <begin position="4713"/>
        <end position="4904"/>
    </location>
</feature>
<dbReference type="InterPro" id="IPR017853">
    <property type="entry name" value="GH"/>
</dbReference>
<keyword evidence="15 16" id="KW-0326">Glycosidase</keyword>
<dbReference type="FunFam" id="3.40.50.300:FF:000122">
    <property type="entry name" value="Cytoplasmic dynein 1 heavy chain"/>
    <property type="match status" value="1"/>
</dbReference>
<evidence type="ECO:0000256" key="13">
    <source>
        <dbReference type="ARBA" id="ARBA00023175"/>
    </source>
</evidence>
<evidence type="ECO:0000256" key="17">
    <source>
        <dbReference type="SAM" id="Coils"/>
    </source>
</evidence>
<dbReference type="SMART" id="SM00382">
    <property type="entry name" value="AAA"/>
    <property type="match status" value="3"/>
</dbReference>
<dbReference type="FunFam" id="3.40.50.300:FF:000373">
    <property type="entry name" value="Cytoplasmic dynein heavy chain 2"/>
    <property type="match status" value="1"/>
</dbReference>
<dbReference type="Gene3D" id="3.20.180.20">
    <property type="entry name" value="Dynein heavy chain, N-terminal domain 2"/>
    <property type="match status" value="1"/>
</dbReference>
<dbReference type="InterPro" id="IPR035706">
    <property type="entry name" value="AAA_9"/>
</dbReference>
<dbReference type="InterPro" id="IPR003593">
    <property type="entry name" value="AAA+_ATPase"/>
</dbReference>
<evidence type="ECO:0000259" key="18">
    <source>
        <dbReference type="SMART" id="SM00382"/>
    </source>
</evidence>
<evidence type="ECO:0000256" key="3">
    <source>
        <dbReference type="ARBA" id="ARBA00009743"/>
    </source>
</evidence>
<dbReference type="FunFam" id="1.10.8.1220:FF:000002">
    <property type="entry name" value="cytoplasmic dynein 1 heavy chain 1-like"/>
    <property type="match status" value="1"/>
</dbReference>
<dbReference type="Gene3D" id="1.20.920.20">
    <property type="match status" value="3"/>
</dbReference>
<dbReference type="Pfam" id="PF12774">
    <property type="entry name" value="AAA_6"/>
    <property type="match status" value="1"/>
</dbReference>
<dbReference type="Pfam" id="PF00106">
    <property type="entry name" value="adh_short"/>
    <property type="match status" value="1"/>
</dbReference>
<dbReference type="GO" id="GO:0051642">
    <property type="term" value="P:centrosome localization"/>
    <property type="evidence" value="ECO:0007669"/>
    <property type="project" value="UniProtKB-ARBA"/>
</dbReference>
<dbReference type="InterPro" id="IPR042222">
    <property type="entry name" value="Dynein_2_N"/>
</dbReference>
<dbReference type="InterPro" id="IPR024317">
    <property type="entry name" value="Dynein_heavy_chain_D4_dom"/>
</dbReference>
<dbReference type="Pfam" id="PF16499">
    <property type="entry name" value="Melibiase_2"/>
    <property type="match status" value="1"/>
</dbReference>
<dbReference type="GO" id="GO:0008090">
    <property type="term" value="P:retrograde axonal transport"/>
    <property type="evidence" value="ECO:0007669"/>
    <property type="project" value="UniProtKB-ARBA"/>
</dbReference>
<evidence type="ECO:0000256" key="1">
    <source>
        <dbReference type="ARBA" id="ARBA00004245"/>
    </source>
</evidence>
<evidence type="ECO:0000256" key="16">
    <source>
        <dbReference type="RuleBase" id="RU361168"/>
    </source>
</evidence>
<evidence type="ECO:0000256" key="11">
    <source>
        <dbReference type="ARBA" id="ARBA00023017"/>
    </source>
</evidence>
<dbReference type="SUPFAM" id="SSF51011">
    <property type="entry name" value="Glycosyl hydrolase domain"/>
    <property type="match status" value="1"/>
</dbReference>
<keyword evidence="16" id="KW-1015">Disulfide bond</keyword>
<dbReference type="GO" id="GO:0005858">
    <property type="term" value="C:axonemal dynein complex"/>
    <property type="evidence" value="ECO:0007669"/>
    <property type="project" value="TreeGrafter"/>
</dbReference>
<dbReference type="GO" id="GO:0008569">
    <property type="term" value="F:minus-end-directed microtubule motor activity"/>
    <property type="evidence" value="ECO:0007669"/>
    <property type="project" value="InterPro"/>
</dbReference>
<feature type="domain" description="AAA+ ATPase" evidence="18">
    <location>
        <begin position="2911"/>
        <end position="3077"/>
    </location>
</feature>
<comment type="subcellular location">
    <subcellularLocation>
        <location evidence="1">Cytoplasm</location>
        <location evidence="1">Cytoskeleton</location>
    </subcellularLocation>
</comment>
<evidence type="ECO:0000256" key="5">
    <source>
        <dbReference type="ARBA" id="ARBA00022490"/>
    </source>
</evidence>
<dbReference type="SMART" id="SM00822">
    <property type="entry name" value="PKS_KR"/>
    <property type="match status" value="1"/>
</dbReference>
<evidence type="ECO:0000256" key="4">
    <source>
        <dbReference type="ARBA" id="ARBA00011655"/>
    </source>
</evidence>
<dbReference type="Gene3D" id="1.20.920.60">
    <property type="match status" value="1"/>
</dbReference>
<dbReference type="InterPro" id="IPR013780">
    <property type="entry name" value="Glyco_hydro_b"/>
</dbReference>
<dbReference type="InterPro" id="IPR000111">
    <property type="entry name" value="Glyco_hydro_27/36_CS"/>
</dbReference>
<dbReference type="Gene3D" id="3.40.50.720">
    <property type="entry name" value="NAD(P)-binding Rossmann-like Domain"/>
    <property type="match status" value="1"/>
</dbReference>
<feature type="coiled-coil region" evidence="17">
    <location>
        <begin position="3190"/>
        <end position="3249"/>
    </location>
</feature>
<evidence type="ECO:0000259" key="19">
    <source>
        <dbReference type="SMART" id="SM00822"/>
    </source>
</evidence>
<dbReference type="GO" id="GO:0005975">
    <property type="term" value="P:carbohydrate metabolic process"/>
    <property type="evidence" value="ECO:0007669"/>
    <property type="project" value="InterPro"/>
</dbReference>
<comment type="similarity">
    <text evidence="3 16">Belongs to the glycosyl hydrolase 27 family.</text>
</comment>
<evidence type="ECO:0000256" key="9">
    <source>
        <dbReference type="ARBA" id="ARBA00022801"/>
    </source>
</evidence>
<dbReference type="EC" id="3.2.1.-" evidence="16"/>
<comment type="subunit">
    <text evidence="16">Homodimer.</text>
</comment>
<evidence type="ECO:0000256" key="14">
    <source>
        <dbReference type="ARBA" id="ARBA00023212"/>
    </source>
</evidence>
<dbReference type="GO" id="GO:0000776">
    <property type="term" value="C:kinetochore"/>
    <property type="evidence" value="ECO:0007669"/>
    <property type="project" value="UniProtKB-ARBA"/>
</dbReference>
<dbReference type="FunFam" id="3.20.180.20:FF:000002">
    <property type="entry name" value="Cytoplasmic dynein heavy chain 1"/>
    <property type="match status" value="1"/>
</dbReference>
<evidence type="ECO:0000256" key="10">
    <source>
        <dbReference type="ARBA" id="ARBA00022840"/>
    </source>
</evidence>
<dbReference type="InterPro" id="IPR035699">
    <property type="entry name" value="AAA_6"/>
</dbReference>
<dbReference type="GO" id="GO:0005938">
    <property type="term" value="C:cell cortex"/>
    <property type="evidence" value="ECO:0007669"/>
    <property type="project" value="UniProtKB-ARBA"/>
</dbReference>
<keyword evidence="8" id="KW-0547">Nucleotide-binding</keyword>
<dbReference type="InterPro" id="IPR041658">
    <property type="entry name" value="AAA_lid_11"/>
</dbReference>
<keyword evidence="10" id="KW-0067">ATP-binding</keyword>
<evidence type="ECO:0000313" key="21">
    <source>
        <dbReference type="Proteomes" id="UP000054630"/>
    </source>
</evidence>
<dbReference type="InterPro" id="IPR041466">
    <property type="entry name" value="Dynein_AAA5_ext"/>
</dbReference>
<dbReference type="GO" id="GO:0072384">
    <property type="term" value="P:organelle transport along microtubule"/>
    <property type="evidence" value="ECO:0007669"/>
    <property type="project" value="UniProtKB-ARBA"/>
</dbReference>
<dbReference type="Pfam" id="PF18198">
    <property type="entry name" value="AAA_lid_11"/>
    <property type="match status" value="1"/>
</dbReference>
<dbReference type="Gene3D" id="6.10.140.1060">
    <property type="match status" value="1"/>
</dbReference>
<dbReference type="Pfam" id="PF12780">
    <property type="entry name" value="AAA_8"/>
    <property type="match status" value="1"/>
</dbReference>
<dbReference type="Gene3D" id="1.10.8.1220">
    <property type="match status" value="1"/>
</dbReference>
<dbReference type="Gene3D" id="2.60.40.1180">
    <property type="entry name" value="Golgi alpha-mannosidase II"/>
    <property type="match status" value="1"/>
</dbReference>
<dbReference type="InterPro" id="IPR042219">
    <property type="entry name" value="AAA_lid_11_sf"/>
</dbReference>
<dbReference type="FunFam" id="1.10.8.710:FF:000005">
    <property type="entry name" value="Cytoplasmic dynein heavy chain 1"/>
    <property type="match status" value="1"/>
</dbReference>
<evidence type="ECO:0000256" key="12">
    <source>
        <dbReference type="ARBA" id="ARBA00023054"/>
    </source>
</evidence>
<dbReference type="SUPFAM" id="SSF51735">
    <property type="entry name" value="NAD(P)-binding Rossmann-fold domains"/>
    <property type="match status" value="1"/>
</dbReference>
<dbReference type="InterPro" id="IPR013594">
    <property type="entry name" value="Dynein_heavy_tail"/>
</dbReference>
<dbReference type="InterPro" id="IPR027417">
    <property type="entry name" value="P-loop_NTPase"/>
</dbReference>
<dbReference type="FunFam" id="3.40.50.300:FF:000517">
    <property type="entry name" value="Cytoplasmic dynein heavy chain 1"/>
    <property type="match status" value="1"/>
</dbReference>
<keyword evidence="9 16" id="KW-0378">Hydrolase</keyword>
<keyword evidence="12 17" id="KW-0175">Coiled coil</keyword>
<dbReference type="GO" id="GO:1904115">
    <property type="term" value="C:axon cytoplasm"/>
    <property type="evidence" value="ECO:0007669"/>
    <property type="project" value="GOC"/>
</dbReference>
<dbReference type="FunFam" id="1.20.140.100:FF:000002">
    <property type="entry name" value="Cytoplasmic dynein heavy chain 1"/>
    <property type="match status" value="1"/>
</dbReference>
<dbReference type="InterPro" id="IPR002347">
    <property type="entry name" value="SDR_fam"/>
</dbReference>
<dbReference type="GO" id="GO:0048469">
    <property type="term" value="P:cell maturation"/>
    <property type="evidence" value="ECO:0007669"/>
    <property type="project" value="UniProtKB-ARBA"/>
</dbReference>
<dbReference type="Gene3D" id="1.20.920.30">
    <property type="match status" value="1"/>
</dbReference>
<dbReference type="GO" id="GO:0051959">
    <property type="term" value="F:dynein light intermediate chain binding"/>
    <property type="evidence" value="ECO:0007669"/>
    <property type="project" value="InterPro"/>
</dbReference>
<dbReference type="OrthoDB" id="14187at2759"/>
<comment type="caution">
    <text evidence="20">The sequence shown here is derived from an EMBL/GenBank/DDBJ whole genome shotgun (WGS) entry which is preliminary data.</text>
</comment>
<dbReference type="PANTHER" id="PTHR46532">
    <property type="entry name" value="MALE FERTILITY FACTOR KL5"/>
    <property type="match status" value="1"/>
</dbReference>
<organism evidence="20 21">
    <name type="scientific">Trichinella nelsoni</name>
    <dbReference type="NCBI Taxonomy" id="6336"/>
    <lineage>
        <taxon>Eukaryota</taxon>
        <taxon>Metazoa</taxon>
        <taxon>Ecdysozoa</taxon>
        <taxon>Nematoda</taxon>
        <taxon>Enoplea</taxon>
        <taxon>Dorylaimia</taxon>
        <taxon>Trichinellida</taxon>
        <taxon>Trichinellidae</taxon>
        <taxon>Trichinella</taxon>
    </lineage>
</organism>
<dbReference type="Pfam" id="PF08393">
    <property type="entry name" value="DHC_N2"/>
    <property type="match status" value="1"/>
</dbReference>
<dbReference type="EMBL" id="JYDL01000001">
    <property type="protein sequence ID" value="KRX27976.1"/>
    <property type="molecule type" value="Genomic_DNA"/>
</dbReference>
<dbReference type="SUPFAM" id="SSF52540">
    <property type="entry name" value="P-loop containing nucleoside triphosphate hydrolases"/>
    <property type="match status" value="4"/>
</dbReference>
<dbReference type="Pfam" id="PF22597">
    <property type="entry name" value="DYN_lid"/>
    <property type="match status" value="1"/>
</dbReference>
<dbReference type="FunFam" id="3.10.490.20:FF:000004">
    <property type="entry name" value="Cytoplasmic dynein heavy chain 2"/>
    <property type="match status" value="1"/>
</dbReference>
<evidence type="ECO:0000256" key="2">
    <source>
        <dbReference type="ARBA" id="ARBA00008887"/>
    </source>
</evidence>
<gene>
    <name evidence="20" type="primary">NAGA</name>
    <name evidence="20" type="ORF">T07_3172</name>
</gene>
<dbReference type="InterPro" id="IPR043157">
    <property type="entry name" value="Dynein_AAA1S"/>
</dbReference>
<dbReference type="InterPro" id="IPR013785">
    <property type="entry name" value="Aldolase_TIM"/>
</dbReference>
<dbReference type="Gene3D" id="1.10.8.710">
    <property type="match status" value="1"/>
</dbReference>
<evidence type="ECO:0000256" key="6">
    <source>
        <dbReference type="ARBA" id="ARBA00022701"/>
    </source>
</evidence>
<dbReference type="FunFam" id="3.20.20.70:FF:000197">
    <property type="entry name" value="Alpha-galactosidase"/>
    <property type="match status" value="1"/>
</dbReference>
<dbReference type="PANTHER" id="PTHR46532:SF4">
    <property type="entry name" value="AAA+ ATPASE DOMAIN-CONTAINING PROTEIN"/>
    <property type="match status" value="1"/>
</dbReference>
<name>A0A0V0SMP0_9BILA</name>
<dbReference type="GO" id="GO:0045505">
    <property type="term" value="F:dynein intermediate chain binding"/>
    <property type="evidence" value="ECO:0007669"/>
    <property type="project" value="InterPro"/>
</dbReference>
<keyword evidence="14" id="KW-0206">Cytoskeleton</keyword>
<comment type="subunit">
    <text evidence="4">Consists of at least two heavy chains and a number of intermediate and light chains.</text>
</comment>
<comment type="similarity">
    <text evidence="2">Belongs to the dynein heavy chain family.</text>
</comment>
<dbReference type="FunFam" id="1.20.58.1120:FF:000013">
    <property type="entry name" value="Dynein heavy chain-like protein"/>
    <property type="match status" value="1"/>
</dbReference>
<dbReference type="Gene3D" id="1.10.287.2620">
    <property type="match status" value="1"/>
</dbReference>
<dbReference type="GO" id="GO:0005874">
    <property type="term" value="C:microtubule"/>
    <property type="evidence" value="ECO:0007669"/>
    <property type="project" value="UniProtKB-KW"/>
</dbReference>
<feature type="non-terminal residue" evidence="20">
    <location>
        <position position="5385"/>
    </location>
</feature>
<feature type="domain" description="AAA+ ATPase" evidence="18">
    <location>
        <begin position="1880"/>
        <end position="2018"/>
    </location>
</feature>
<dbReference type="InterPro" id="IPR036291">
    <property type="entry name" value="NAD(P)-bd_dom_sf"/>
</dbReference>
<dbReference type="InterPro" id="IPR002241">
    <property type="entry name" value="Glyco_hydro_27"/>
</dbReference>
<dbReference type="PRINTS" id="PR00740">
    <property type="entry name" value="GLHYDRLASE27"/>
</dbReference>
<dbReference type="FunFam" id="1.20.920.30:FF:000001">
    <property type="entry name" value="Cytoplasmic dynein heavy chain 1"/>
    <property type="match status" value="1"/>
</dbReference>
<reference evidence="20 21" key="1">
    <citation type="submission" date="2015-01" db="EMBL/GenBank/DDBJ databases">
        <title>Evolution of Trichinella species and genotypes.</title>
        <authorList>
            <person name="Korhonen P.K."/>
            <person name="Edoardo P."/>
            <person name="Giuseppe L.R."/>
            <person name="Gasser R.B."/>
        </authorList>
    </citation>
    <scope>NUCLEOTIDE SEQUENCE [LARGE SCALE GENOMIC DNA]</scope>
    <source>
        <strain evidence="20">ISS37</strain>
    </source>
</reference>
<dbReference type="Pfam" id="PF03028">
    <property type="entry name" value="Dynein_heavy"/>
    <property type="match status" value="1"/>
</dbReference>
<dbReference type="Gene3D" id="3.40.50.300">
    <property type="entry name" value="P-loop containing nucleotide triphosphate hydrolases"/>
    <property type="match status" value="5"/>
</dbReference>
<dbReference type="InterPro" id="IPR043160">
    <property type="entry name" value="Dynein_C_barrel"/>
</dbReference>
<dbReference type="Gene3D" id="1.10.8.720">
    <property type="entry name" value="Region D6 of dynein motor"/>
    <property type="match status" value="1"/>
</dbReference>
<dbReference type="FunFam" id="1.10.8.720:FF:000003">
    <property type="entry name" value="Cytoplasmic dynein heavy chain 2"/>
    <property type="match status" value="1"/>
</dbReference>
<dbReference type="Pfam" id="PF17852">
    <property type="entry name" value="Dynein_AAA_lid"/>
    <property type="match status" value="1"/>
</dbReference>
<dbReference type="GO" id="GO:0012505">
    <property type="term" value="C:endomembrane system"/>
    <property type="evidence" value="ECO:0007669"/>
    <property type="project" value="UniProtKB-ARBA"/>
</dbReference>
<dbReference type="InterPro" id="IPR042228">
    <property type="entry name" value="Dynein_linker_3"/>
</dbReference>
<dbReference type="InterPro" id="IPR004273">
    <property type="entry name" value="Dynein_heavy_D6_P-loop"/>
</dbReference>
<dbReference type="InterPro" id="IPR054354">
    <property type="entry name" value="DYNC2H1-like_lid"/>
</dbReference>
<dbReference type="Pfam" id="PF08385">
    <property type="entry name" value="DHC_N1"/>
    <property type="match status" value="1"/>
</dbReference>
<dbReference type="GO" id="GO:0051293">
    <property type="term" value="P:establishment of spindle localization"/>
    <property type="evidence" value="ECO:0007669"/>
    <property type="project" value="UniProtKB-ARBA"/>
</dbReference>
<feature type="coiled-coil region" evidence="17">
    <location>
        <begin position="1266"/>
        <end position="1296"/>
    </location>
</feature>
<keyword evidence="6" id="KW-0493">Microtubule</keyword>
<evidence type="ECO:0000256" key="15">
    <source>
        <dbReference type="ARBA" id="ARBA00023295"/>
    </source>
</evidence>
<evidence type="ECO:0000313" key="20">
    <source>
        <dbReference type="EMBL" id="KRX27976.1"/>
    </source>
</evidence>
<dbReference type="Gene3D" id="1.10.472.130">
    <property type="match status" value="1"/>
</dbReference>
<dbReference type="Gene3D" id="1.20.58.1120">
    <property type="match status" value="1"/>
</dbReference>
<keyword evidence="5" id="KW-0963">Cytoplasm</keyword>
<dbReference type="Pfam" id="PF12775">
    <property type="entry name" value="AAA_7"/>
    <property type="match status" value="1"/>
</dbReference>
<dbReference type="Pfam" id="PF12777">
    <property type="entry name" value="MT"/>
    <property type="match status" value="2"/>
</dbReference>
<feature type="domain" description="AAA+ ATPase" evidence="18">
    <location>
        <begin position="2569"/>
        <end position="2719"/>
    </location>
</feature>
<dbReference type="FunFam" id="1.10.287.2620:FF:000001">
    <property type="entry name" value="Cytoplasmic dynein heavy chain 1"/>
    <property type="match status" value="1"/>
</dbReference>
<dbReference type="SUPFAM" id="SSF51445">
    <property type="entry name" value="(Trans)glycosidases"/>
    <property type="match status" value="1"/>
</dbReference>
<dbReference type="Gene3D" id="1.20.1270.280">
    <property type="match status" value="1"/>
</dbReference>
<dbReference type="FunFam" id="3.40.50.300:FF:000071">
    <property type="entry name" value="Cytoplasmic dynein heavy chain 1"/>
    <property type="match status" value="1"/>
</dbReference>
<evidence type="ECO:0000256" key="7">
    <source>
        <dbReference type="ARBA" id="ARBA00022737"/>
    </source>
</evidence>